<dbReference type="InterPro" id="IPR051127">
    <property type="entry name" value="Fungal_SecMet_Regulators"/>
</dbReference>
<organism evidence="4 5">
    <name type="scientific">Ajellomyces dermatitidis (strain ER-3 / ATCC MYA-2586)</name>
    <name type="common">Blastomyces dermatitidis</name>
    <dbReference type="NCBI Taxonomy" id="559297"/>
    <lineage>
        <taxon>Eukaryota</taxon>
        <taxon>Fungi</taxon>
        <taxon>Dikarya</taxon>
        <taxon>Ascomycota</taxon>
        <taxon>Pezizomycotina</taxon>
        <taxon>Eurotiomycetes</taxon>
        <taxon>Eurotiomycetidae</taxon>
        <taxon>Onygenales</taxon>
        <taxon>Ajellomycetaceae</taxon>
        <taxon>Blastomyces</taxon>
    </lineage>
</organism>
<sequence length="175" mass="19843">MKWYQSQLILLDELVLLSYVIRRVLYVALKEEERSATKKCRRVAHETICNISSATHLNKMTGWNAIWFIFQAHLVTLFGLFMTDNAAVDATGTIYSCRAQVEIIMVALAQMQLWSPAAKRTLEVVSRIYDAANRFHGDGSEGSEGRTTQSAALPNTQFPLAREYNLLSVWNKSHC</sequence>
<dbReference type="PANTHER" id="PTHR47424:SF5">
    <property type="entry name" value="ZN(II)2CYS6 TRANSCRIPTION FACTOR (EUROFUNG)"/>
    <property type="match status" value="1"/>
</dbReference>
<evidence type="ECO:0000313" key="5">
    <source>
        <dbReference type="Proteomes" id="UP000002039"/>
    </source>
</evidence>
<dbReference type="PANTHER" id="PTHR47424">
    <property type="entry name" value="REGULATORY PROTEIN GAL4"/>
    <property type="match status" value="1"/>
</dbReference>
<gene>
    <name evidence="4" type="ORF">BDCG_07446</name>
</gene>
<protein>
    <submittedName>
        <fullName evidence="4">C6 transcription factor</fullName>
    </submittedName>
</protein>
<evidence type="ECO:0000256" key="3">
    <source>
        <dbReference type="ARBA" id="ARBA00023242"/>
    </source>
</evidence>
<dbReference type="GeneID" id="69029174"/>
<accession>A0ABP2F7P9</accession>
<dbReference type="RefSeq" id="XP_045278673.1">
    <property type="nucleotide sequence ID" value="XM_045423233.1"/>
</dbReference>
<evidence type="ECO:0000256" key="2">
    <source>
        <dbReference type="ARBA" id="ARBA00023163"/>
    </source>
</evidence>
<dbReference type="EMBL" id="EQ999980">
    <property type="protein sequence ID" value="EEQ92326.2"/>
    <property type="molecule type" value="Genomic_DNA"/>
</dbReference>
<proteinExistence type="predicted"/>
<reference evidence="5" key="1">
    <citation type="journal article" date="2015" name="PLoS Genet.">
        <title>The dynamic genome and transcriptome of the human fungal pathogen Blastomyces and close relative Emmonsia.</title>
        <authorList>
            <person name="Munoz J.F."/>
            <person name="Gauthier G.M."/>
            <person name="Desjardins C.A."/>
            <person name="Gallo J.E."/>
            <person name="Holder J."/>
            <person name="Sullivan T.D."/>
            <person name="Marty A.J."/>
            <person name="Carmen J.C."/>
            <person name="Chen Z."/>
            <person name="Ding L."/>
            <person name="Gujja S."/>
            <person name="Magrini V."/>
            <person name="Misas E."/>
            <person name="Mitreva M."/>
            <person name="Priest M."/>
            <person name="Saif S."/>
            <person name="Whiston E.A."/>
            <person name="Young S."/>
            <person name="Zeng Q."/>
            <person name="Goldman W.E."/>
            <person name="Mardis E.R."/>
            <person name="Taylor J.W."/>
            <person name="McEwen J.G."/>
            <person name="Clay O.K."/>
            <person name="Klein B.S."/>
            <person name="Cuomo C.A."/>
        </authorList>
    </citation>
    <scope>NUCLEOTIDE SEQUENCE [LARGE SCALE GENOMIC DNA]</scope>
    <source>
        <strain evidence="5">ER-3 / ATCC MYA-2586</strain>
    </source>
</reference>
<keyword evidence="1" id="KW-0805">Transcription regulation</keyword>
<evidence type="ECO:0000313" key="4">
    <source>
        <dbReference type="EMBL" id="EEQ92326.2"/>
    </source>
</evidence>
<name>A0ABP2F7P9_AJEDR</name>
<keyword evidence="3" id="KW-0539">Nucleus</keyword>
<keyword evidence="2" id="KW-0804">Transcription</keyword>
<dbReference type="Proteomes" id="UP000002039">
    <property type="component" value="Unassembled WGS sequence"/>
</dbReference>
<keyword evidence="5" id="KW-1185">Reference proteome</keyword>
<evidence type="ECO:0000256" key="1">
    <source>
        <dbReference type="ARBA" id="ARBA00023015"/>
    </source>
</evidence>